<dbReference type="InterPro" id="IPR018931">
    <property type="entry name" value="DUF2520"/>
</dbReference>
<protein>
    <recommendedName>
        <fullName evidence="2">DUF2520 domain-containing protein</fullName>
    </recommendedName>
</protein>
<evidence type="ECO:0000256" key="1">
    <source>
        <dbReference type="ARBA" id="ARBA00023002"/>
    </source>
</evidence>
<feature type="domain" description="DUF2520" evidence="2">
    <location>
        <begin position="125"/>
        <end position="229"/>
    </location>
</feature>
<dbReference type="PANTHER" id="PTHR40459:SF1">
    <property type="entry name" value="CONSERVED HYPOTHETICAL ALANINE AND LEUCINE RICH PROTEIN"/>
    <property type="match status" value="1"/>
</dbReference>
<organism evidence="3 4">
    <name type="scientific">Francisella philomiragia</name>
    <dbReference type="NCBI Taxonomy" id="28110"/>
    <lineage>
        <taxon>Bacteria</taxon>
        <taxon>Pseudomonadati</taxon>
        <taxon>Pseudomonadota</taxon>
        <taxon>Gammaproteobacteria</taxon>
        <taxon>Thiotrichales</taxon>
        <taxon>Francisellaceae</taxon>
        <taxon>Francisella</taxon>
    </lineage>
</organism>
<dbReference type="AlphaFoldDB" id="A0A0B6D241"/>
<keyword evidence="1" id="KW-0560">Oxidoreductase</keyword>
<sequence>MQQVPRYVIVGNGNVAAHMCYYFECLKLDFRQWSRNESLDQLDKLLDNATHILVLIKDSEIQNFVDKYLTNKSKRLIVIHFSGLLDIKNAYSIHPLQSFPDKNLYSLDEYKSIAFVTCGRSIAFSELLPKLPNANFCIDKSQKAYYHAMCVLANNVSTLIWQKFYTEMQNRFGINQDCLTPFLETTFKNIKHNHHALSGPIARGDSLTLQKDLNALIDDDFYDVFRAIVNQFSNKEKR</sequence>
<dbReference type="Proteomes" id="UP000031830">
    <property type="component" value="Chromosome"/>
</dbReference>
<dbReference type="RefSeq" id="WP_044526602.1">
    <property type="nucleotide sequence ID" value="NZ_CP009440.1"/>
</dbReference>
<dbReference type="SUPFAM" id="SSF48179">
    <property type="entry name" value="6-phosphogluconate dehydrogenase C-terminal domain-like"/>
    <property type="match status" value="1"/>
</dbReference>
<dbReference type="STRING" id="28110.KU46_1980"/>
<dbReference type="InterPro" id="IPR008927">
    <property type="entry name" value="6-PGluconate_DH-like_C_sf"/>
</dbReference>
<dbReference type="SUPFAM" id="SSF51735">
    <property type="entry name" value="NAD(P)-binding Rossmann-fold domains"/>
    <property type="match status" value="1"/>
</dbReference>
<dbReference type="Gene3D" id="1.10.1040.20">
    <property type="entry name" value="ProC-like, C-terminal domain"/>
    <property type="match status" value="1"/>
</dbReference>
<dbReference type="GO" id="GO:0016491">
    <property type="term" value="F:oxidoreductase activity"/>
    <property type="evidence" value="ECO:0007669"/>
    <property type="project" value="UniProtKB-KW"/>
</dbReference>
<dbReference type="InterPro" id="IPR037108">
    <property type="entry name" value="TM1727-like_C_sf"/>
</dbReference>
<evidence type="ECO:0000313" key="4">
    <source>
        <dbReference type="Proteomes" id="UP000031830"/>
    </source>
</evidence>
<dbReference type="InterPro" id="IPR036291">
    <property type="entry name" value="NAD(P)-bd_dom_sf"/>
</dbReference>
<proteinExistence type="predicted"/>
<dbReference type="Pfam" id="PF10728">
    <property type="entry name" value="DUF2520"/>
    <property type="match status" value="1"/>
</dbReference>
<dbReference type="PANTHER" id="PTHR40459">
    <property type="entry name" value="CONSERVED HYPOTHETICAL ALANINE AND LEUCINE RICH PROTEIN"/>
    <property type="match status" value="1"/>
</dbReference>
<dbReference type="OrthoDB" id="8650434at2"/>
<accession>A0A0B6D241</accession>
<gene>
    <name evidence="3" type="ORF">LA55_1521</name>
</gene>
<dbReference type="KEGG" id="fpz:LA55_1521"/>
<dbReference type="EMBL" id="CP009440">
    <property type="protein sequence ID" value="AJI52387.1"/>
    <property type="molecule type" value="Genomic_DNA"/>
</dbReference>
<evidence type="ECO:0000313" key="3">
    <source>
        <dbReference type="EMBL" id="AJI52387.1"/>
    </source>
</evidence>
<evidence type="ECO:0000259" key="2">
    <source>
        <dbReference type="Pfam" id="PF10728"/>
    </source>
</evidence>
<reference evidence="3 4" key="1">
    <citation type="journal article" date="2015" name="Genome Announc.">
        <title>Genome sequencing of 18 francisella strains to aid in assay development and testing.</title>
        <authorList>
            <person name="Johnson S.L."/>
            <person name="Daligault H.E."/>
            <person name="Davenport K.W."/>
            <person name="Coyne S.R."/>
            <person name="Frey K.G."/>
            <person name="Koroleva G.I."/>
            <person name="Broomall S.M."/>
            <person name="Bishop-Lilly K.A."/>
            <person name="Bruce D.C."/>
            <person name="Chertkov O."/>
            <person name="Freitas T."/>
            <person name="Jaissle J."/>
            <person name="Ladner J.T."/>
            <person name="Rosenzweig C.N."/>
            <person name="Gibbons H.S."/>
            <person name="Palacios G.F."/>
            <person name="Redden C.L."/>
            <person name="Xu Y."/>
            <person name="Minogue T.D."/>
            <person name="Chain P.S."/>
        </authorList>
    </citation>
    <scope>NUCLEOTIDE SEQUENCE [LARGE SCALE GENOMIC DNA]</scope>
    <source>
        <strain evidence="3 4">GA01-2794</strain>
    </source>
</reference>
<name>A0A0B6D241_9GAMM</name>